<protein>
    <submittedName>
        <fullName evidence="1">Uncharacterized protein</fullName>
    </submittedName>
</protein>
<name>A0A5N0Z394_9ENTE</name>
<gene>
    <name evidence="1" type="ORF">F6X95_01175</name>
</gene>
<evidence type="ECO:0000313" key="2">
    <source>
        <dbReference type="Proteomes" id="UP000326078"/>
    </source>
</evidence>
<comment type="caution">
    <text evidence="1">The sequence shown here is derived from an EMBL/GenBank/DDBJ whole genome shotgun (WGS) entry which is preliminary data.</text>
</comment>
<proteinExistence type="predicted"/>
<reference evidence="1 2" key="1">
    <citation type="submission" date="2019-09" db="EMBL/GenBank/DDBJ databases">
        <title>Vancomyinc resistant enterococci isolated from farm animals in Switzerland.</title>
        <authorList>
            <person name="Stevens M.J.A."/>
            <person name="Stephan R."/>
            <person name="Morach M."/>
            <person name="Nuesch-Inderbinen M."/>
        </authorList>
    </citation>
    <scope>NUCLEOTIDE SEQUENCE [LARGE SCALE GENOMIC DNA]</scope>
    <source>
        <strain evidence="1 2">GH27</strain>
    </source>
</reference>
<accession>A0A5N0Z394</accession>
<dbReference type="AlphaFoldDB" id="A0A5N0Z394"/>
<dbReference type="EMBL" id="VYUT01000001">
    <property type="protein sequence ID" value="KAA9208726.1"/>
    <property type="molecule type" value="Genomic_DNA"/>
</dbReference>
<sequence length="228" mass="26912">MAITKRTEFLNSEQYGTSLIQLFVQLLNLMENNSPLSEYHFYKPNIELFSLYQDYLTLNEAKYQASDVSMLKRSLENSLYASIEPNLLEIEIHELKPNKKESFLVLPLTVIFYDCSDNWLVHEVGCILRRAEDFIYLEIIDTSHLPIPTRKQPLPEIMAPDTHFRHKKTIVNYFYSVPIENKTKLTKLLTLGLTKIENQFSEALFLKKIWIMPSLKRNKDYRKIFLLN</sequence>
<dbReference type="Proteomes" id="UP000326078">
    <property type="component" value="Unassembled WGS sequence"/>
</dbReference>
<evidence type="ECO:0000313" key="1">
    <source>
        <dbReference type="EMBL" id="KAA9208726.1"/>
    </source>
</evidence>
<dbReference type="RefSeq" id="WP_151026478.1">
    <property type="nucleotide sequence ID" value="NZ_VYUK01000002.1"/>
</dbReference>
<organism evidence="1 2">
    <name type="scientific">Enterococcus durans</name>
    <dbReference type="NCBI Taxonomy" id="53345"/>
    <lineage>
        <taxon>Bacteria</taxon>
        <taxon>Bacillati</taxon>
        <taxon>Bacillota</taxon>
        <taxon>Bacilli</taxon>
        <taxon>Lactobacillales</taxon>
        <taxon>Enterococcaceae</taxon>
        <taxon>Enterococcus</taxon>
    </lineage>
</organism>